<dbReference type="GO" id="GO:0070740">
    <property type="term" value="F:tubulin-glutamic acid ligase activity"/>
    <property type="evidence" value="ECO:0007669"/>
    <property type="project" value="TreeGrafter"/>
</dbReference>
<name>A0AAV7RTJ5_PLEWA</name>
<keyword evidence="1" id="KW-0436">Ligase</keyword>
<protein>
    <recommendedName>
        <fullName evidence="7">Tubulin polyglutamylase TTLL2</fullName>
    </recommendedName>
</protein>
<feature type="compositionally biased region" description="Polar residues" evidence="4">
    <location>
        <begin position="1"/>
        <end position="11"/>
    </location>
</feature>
<evidence type="ECO:0000313" key="6">
    <source>
        <dbReference type="Proteomes" id="UP001066276"/>
    </source>
</evidence>
<dbReference type="GO" id="GO:0015631">
    <property type="term" value="F:tubulin binding"/>
    <property type="evidence" value="ECO:0007669"/>
    <property type="project" value="TreeGrafter"/>
</dbReference>
<keyword evidence="2" id="KW-0547">Nucleotide-binding</keyword>
<evidence type="ECO:0000313" key="5">
    <source>
        <dbReference type="EMBL" id="KAJ1155122.1"/>
    </source>
</evidence>
<evidence type="ECO:0008006" key="7">
    <source>
        <dbReference type="Google" id="ProtNLM"/>
    </source>
</evidence>
<keyword evidence="6" id="KW-1185">Reference proteome</keyword>
<dbReference type="EMBL" id="JANPWB010000009">
    <property type="protein sequence ID" value="KAJ1155122.1"/>
    <property type="molecule type" value="Genomic_DNA"/>
</dbReference>
<evidence type="ECO:0000256" key="1">
    <source>
        <dbReference type="ARBA" id="ARBA00022598"/>
    </source>
</evidence>
<evidence type="ECO:0000256" key="3">
    <source>
        <dbReference type="ARBA" id="ARBA00022840"/>
    </source>
</evidence>
<dbReference type="GO" id="GO:0005524">
    <property type="term" value="F:ATP binding"/>
    <property type="evidence" value="ECO:0007669"/>
    <property type="project" value="UniProtKB-KW"/>
</dbReference>
<accession>A0AAV7RTJ5</accession>
<reference evidence="5" key="1">
    <citation type="journal article" date="2022" name="bioRxiv">
        <title>Sequencing and chromosome-scale assembly of the giantPleurodeles waltlgenome.</title>
        <authorList>
            <person name="Brown T."/>
            <person name="Elewa A."/>
            <person name="Iarovenko S."/>
            <person name="Subramanian E."/>
            <person name="Araus A.J."/>
            <person name="Petzold A."/>
            <person name="Susuki M."/>
            <person name="Suzuki K.-i.T."/>
            <person name="Hayashi T."/>
            <person name="Toyoda A."/>
            <person name="Oliveira C."/>
            <person name="Osipova E."/>
            <person name="Leigh N.D."/>
            <person name="Simon A."/>
            <person name="Yun M.H."/>
        </authorList>
    </citation>
    <scope>NUCLEOTIDE SEQUENCE</scope>
    <source>
        <strain evidence="5">20211129_DDA</strain>
        <tissue evidence="5">Liver</tissue>
    </source>
</reference>
<feature type="region of interest" description="Disordered" evidence="4">
    <location>
        <begin position="447"/>
        <end position="474"/>
    </location>
</feature>
<organism evidence="5 6">
    <name type="scientific">Pleurodeles waltl</name>
    <name type="common">Iberian ribbed newt</name>
    <dbReference type="NCBI Taxonomy" id="8319"/>
    <lineage>
        <taxon>Eukaryota</taxon>
        <taxon>Metazoa</taxon>
        <taxon>Chordata</taxon>
        <taxon>Craniata</taxon>
        <taxon>Vertebrata</taxon>
        <taxon>Euteleostomi</taxon>
        <taxon>Amphibia</taxon>
        <taxon>Batrachia</taxon>
        <taxon>Caudata</taxon>
        <taxon>Salamandroidea</taxon>
        <taxon>Salamandridae</taxon>
        <taxon>Pleurodelinae</taxon>
        <taxon>Pleurodeles</taxon>
    </lineage>
</organism>
<sequence>MLVHTTQSSAGTKFHSEREPRAFQSMARDCEDNMQGPLVFRLHNSAPDVIRQVLLERGWREFDDHSQDQTEWNLQWRGSAFRAPEHDSIKPWQRLNHHPKTATMMRKDSLARHLKRMQGIYGVSQYDFSPVAFILPNDYTKFIAEYTKERQSHDTKQSYWICKPADLSRGRGIFIFKDIKDLTYDCTVIVQKYVTSPLLISGYKFDLRIYACVTSFSPLTVYVYQEGLVRFATEKFDLSSLNNIYAHLTNTSINKFGVSYGKDKERVGSGCKWTLSQFRSYLRNLEMDDVLLWQKIHNIVTLTLLAIAPSVPKATNCFELFGFDILIDESFKPWLLEVNFSPALTLDCSSDLIVKKGLINDLIQLLNYKAIDSSMKVDNGTKIQSGLHFISGHSQRSNDRCANGHLRSGLEEKLSSSLQCSHFYYTSISELETGGAFCSAKVSAPFSNGHPRQSKEAILERNSPPKHPRNDSVFPRELCVDPISNEERSLMQLAHGSLGKEVIVNSIISGTHPRKTLTSKLRERMNMPQHSAQPKVSSLMLASARPRRSTNGSSHLSHLQQTTDSLPLYFASDTDNKPLPQVGEFMLVFPFNEVTYQASKNKTDMKVIMQEIHRLINKLQPLQQEVKKRRDELSL</sequence>
<comment type="caution">
    <text evidence="5">The sequence shown here is derived from an EMBL/GenBank/DDBJ whole genome shotgun (WGS) entry which is preliminary data.</text>
</comment>
<dbReference type="SUPFAM" id="SSF56059">
    <property type="entry name" value="Glutathione synthetase ATP-binding domain-like"/>
    <property type="match status" value="1"/>
</dbReference>
<proteinExistence type="predicted"/>
<gene>
    <name evidence="5" type="ORF">NDU88_007857</name>
</gene>
<dbReference type="Gene3D" id="3.30.470.20">
    <property type="entry name" value="ATP-grasp fold, B domain"/>
    <property type="match status" value="1"/>
</dbReference>
<evidence type="ECO:0000256" key="2">
    <source>
        <dbReference type="ARBA" id="ARBA00022741"/>
    </source>
</evidence>
<dbReference type="Proteomes" id="UP001066276">
    <property type="component" value="Chromosome 5"/>
</dbReference>
<dbReference type="PANTHER" id="PTHR12241:SF118">
    <property type="entry name" value="TUBULIN POLYGLUTAMYLASE TTLL2-RELATED"/>
    <property type="match status" value="1"/>
</dbReference>
<dbReference type="InterPro" id="IPR004344">
    <property type="entry name" value="TTL/TTLL_fam"/>
</dbReference>
<dbReference type="PROSITE" id="PS51221">
    <property type="entry name" value="TTL"/>
    <property type="match status" value="1"/>
</dbReference>
<dbReference type="GO" id="GO:0036064">
    <property type="term" value="C:ciliary basal body"/>
    <property type="evidence" value="ECO:0007669"/>
    <property type="project" value="TreeGrafter"/>
</dbReference>
<dbReference type="GO" id="GO:0000226">
    <property type="term" value="P:microtubule cytoskeleton organization"/>
    <property type="evidence" value="ECO:0007669"/>
    <property type="project" value="TreeGrafter"/>
</dbReference>
<feature type="region of interest" description="Disordered" evidence="4">
    <location>
        <begin position="1"/>
        <end position="20"/>
    </location>
</feature>
<dbReference type="AlphaFoldDB" id="A0AAV7RTJ5"/>
<keyword evidence="3" id="KW-0067">ATP-binding</keyword>
<dbReference type="Pfam" id="PF03133">
    <property type="entry name" value="TTL"/>
    <property type="match status" value="1"/>
</dbReference>
<evidence type="ECO:0000256" key="4">
    <source>
        <dbReference type="SAM" id="MobiDB-lite"/>
    </source>
</evidence>
<dbReference type="PANTHER" id="PTHR12241">
    <property type="entry name" value="TUBULIN POLYGLUTAMYLASE"/>
    <property type="match status" value="1"/>
</dbReference>